<dbReference type="Proteomes" id="UP000724149">
    <property type="component" value="Unassembled WGS sequence"/>
</dbReference>
<keyword evidence="2" id="KW-1185">Reference proteome</keyword>
<dbReference type="EMBL" id="JACSNR010000010">
    <property type="protein sequence ID" value="MBM6924092.1"/>
    <property type="molecule type" value="Genomic_DNA"/>
</dbReference>
<evidence type="ECO:0000313" key="1">
    <source>
        <dbReference type="EMBL" id="MBM6924092.1"/>
    </source>
</evidence>
<organism evidence="1 2">
    <name type="scientific">Hydrogenoanaerobacterium saccharovorans</name>
    <dbReference type="NCBI Taxonomy" id="474960"/>
    <lineage>
        <taxon>Bacteria</taxon>
        <taxon>Bacillati</taxon>
        <taxon>Bacillota</taxon>
        <taxon>Clostridia</taxon>
        <taxon>Eubacteriales</taxon>
        <taxon>Oscillospiraceae</taxon>
        <taxon>Hydrogenoanaerobacterium</taxon>
    </lineage>
</organism>
<comment type="caution">
    <text evidence="1">The sequence shown here is derived from an EMBL/GenBank/DDBJ whole genome shotgun (WGS) entry which is preliminary data.</text>
</comment>
<accession>A0ABS2GNS5</accession>
<gene>
    <name evidence="1" type="ORF">H9X81_10395</name>
</gene>
<protein>
    <submittedName>
        <fullName evidence="1">Uncharacterized protein</fullName>
    </submittedName>
</protein>
<sequence length="156" mass="17678">MLVSKIVRIEFADPRIRAVDALRDLRDAAKFISLNLYSRYDVQLQTPMVSDSNMVTLEIKIPEQIVHSFAIGNHLRGMSMFLLKKCSTHYEQYLVGKRLLTYTEIPAANSYEASFTAADQLEAIAIFAHLLQKSDPESMDRICRIIAILKEGEAAQ</sequence>
<name>A0ABS2GNS5_9FIRM</name>
<proteinExistence type="predicted"/>
<reference evidence="1 2" key="1">
    <citation type="journal article" date="2021" name="Sci. Rep.">
        <title>The distribution of antibiotic resistance genes in chicken gut microbiota commensals.</title>
        <authorList>
            <person name="Juricova H."/>
            <person name="Matiasovicova J."/>
            <person name="Kubasova T."/>
            <person name="Cejkova D."/>
            <person name="Rychlik I."/>
        </authorList>
    </citation>
    <scope>NUCLEOTIDE SEQUENCE [LARGE SCALE GENOMIC DNA]</scope>
    <source>
        <strain evidence="1 2">An564</strain>
    </source>
</reference>
<evidence type="ECO:0000313" key="2">
    <source>
        <dbReference type="Proteomes" id="UP000724149"/>
    </source>
</evidence>
<dbReference type="RefSeq" id="WP_204721780.1">
    <property type="nucleotide sequence ID" value="NZ_JACSNR010000010.1"/>
</dbReference>